<accession>A0ABQ1UL17</accession>
<protein>
    <recommendedName>
        <fullName evidence="1">RES domain-containing protein</fullName>
    </recommendedName>
</protein>
<feature type="domain" description="RES" evidence="1">
    <location>
        <begin position="171"/>
        <end position="324"/>
    </location>
</feature>
<evidence type="ECO:0000259" key="1">
    <source>
        <dbReference type="SMART" id="SM00953"/>
    </source>
</evidence>
<gene>
    <name evidence="2" type="ORF">GCM10011339_06710</name>
</gene>
<reference evidence="3" key="1">
    <citation type="journal article" date="2019" name="Int. J. Syst. Evol. Microbiol.">
        <title>The Global Catalogue of Microorganisms (GCM) 10K type strain sequencing project: providing services to taxonomists for standard genome sequencing and annotation.</title>
        <authorList>
            <consortium name="The Broad Institute Genomics Platform"/>
            <consortium name="The Broad Institute Genome Sequencing Center for Infectious Disease"/>
            <person name="Wu L."/>
            <person name="Ma J."/>
        </authorList>
    </citation>
    <scope>NUCLEOTIDE SEQUENCE [LARGE SCALE GENOMIC DNA]</scope>
    <source>
        <strain evidence="3">CGMCC 1.15407</strain>
    </source>
</reference>
<sequence length="339" mass="39120">MQVCKNCFSDKELRAFIESSSNTGDCDVCDSKNIANIELTELLDFFQEFLENFERSETGVPLKSKIQENWSFFSSLDAASKILNTVIGRINTEIENSNDLVDYKNEIVSNYSYWNELKEIIKTERRFIPDIEKIEELRWDGFFNTQYELTPDVKLYRARVHHKSGNKVYNAEEMMCPPPTLTKGGRANPAGIPFLYLSDNPDTVLYEVRASYLDELSIGEFHLIAEKKTIRIVDFTEDTPLFQPDQKIETTIKSRLLRDLISRDLSKPMRRYDTEVDYIPTQFICEFIKIYTGASGIRFNSSLHPEGNNVVIFDQDIMKCTKVTLKKVSLVNLGSTDLK</sequence>
<evidence type="ECO:0000313" key="3">
    <source>
        <dbReference type="Proteomes" id="UP000647339"/>
    </source>
</evidence>
<keyword evidence="3" id="KW-1185">Reference proteome</keyword>
<dbReference type="Proteomes" id="UP000647339">
    <property type="component" value="Unassembled WGS sequence"/>
</dbReference>
<dbReference type="EMBL" id="BMIU01000002">
    <property type="protein sequence ID" value="GGF21337.1"/>
    <property type="molecule type" value="Genomic_DNA"/>
</dbReference>
<evidence type="ECO:0000313" key="2">
    <source>
        <dbReference type="EMBL" id="GGF21337.1"/>
    </source>
</evidence>
<dbReference type="RefSeq" id="WP_137400975.1">
    <property type="nucleotide sequence ID" value="NZ_BMIU01000002.1"/>
</dbReference>
<dbReference type="Pfam" id="PF08808">
    <property type="entry name" value="RES"/>
    <property type="match status" value="1"/>
</dbReference>
<proteinExistence type="predicted"/>
<comment type="caution">
    <text evidence="2">The sequence shown here is derived from an EMBL/GenBank/DDBJ whole genome shotgun (WGS) entry which is preliminary data.</text>
</comment>
<dbReference type="SMART" id="SM00953">
    <property type="entry name" value="RES"/>
    <property type="match status" value="1"/>
</dbReference>
<organism evidence="2 3">
    <name type="scientific">Echinicola rosea</name>
    <dbReference type="NCBI Taxonomy" id="1807691"/>
    <lineage>
        <taxon>Bacteria</taxon>
        <taxon>Pseudomonadati</taxon>
        <taxon>Bacteroidota</taxon>
        <taxon>Cytophagia</taxon>
        <taxon>Cytophagales</taxon>
        <taxon>Cyclobacteriaceae</taxon>
        <taxon>Echinicola</taxon>
    </lineage>
</organism>
<name>A0ABQ1UL17_9BACT</name>
<dbReference type="InterPro" id="IPR014914">
    <property type="entry name" value="RES_dom"/>
</dbReference>